<keyword evidence="3" id="KW-0479">Metal-binding</keyword>
<name>A0A7W7QXU7_KITKI</name>
<accession>A0A7W7QXU7</accession>
<protein>
    <submittedName>
        <fullName evidence="4">ADP-ribosylglycohydrolase</fullName>
    </submittedName>
</protein>
<comment type="caution">
    <text evidence="4">The sequence shown here is derived from an EMBL/GenBank/DDBJ whole genome shotgun (WGS) entry which is preliminary data.</text>
</comment>
<sequence length="387" mass="41357">MKQRSWQELTAYRARVRGCLLGGAVGDALGNPIEFLSLEAIRARYGESGVTGLVADGQGVIGRVTDDTQMTLFTADGWLGGYTRRRNKGIGGAETAMVRDAYLCWLETQTEPAPPPRQGLRHRTGWLREETWLYARRAPGNACLSGLHQTHTPDLSTPLDGRPGPVNPESKGCGTVMRSAPFGFTDLGAKAAFEMAAHCAQITHGHPTGYYAAGAFAALISHLIADESPAAAVLLTLDLLAGYPGHEETSTALRRAYDLATEGGEATAEKLQSLGGGWVAEEALAIGVYAALARTRAQTFYVNQEGTQCHPSPPRTPIEAAFLLSVNHSGDSDSTGSICGNLLGAQYGDVCLPLDWLRMIEGRAAIAKLADDFAAEVAPGEERRWKY</sequence>
<dbReference type="SUPFAM" id="SSF101478">
    <property type="entry name" value="ADP-ribosylglycohydrolase"/>
    <property type="match status" value="1"/>
</dbReference>
<feature type="binding site" evidence="3">
    <location>
        <position position="67"/>
    </location>
    <ligand>
        <name>Mg(2+)</name>
        <dbReference type="ChEBI" id="CHEBI:18420"/>
        <label>1</label>
    </ligand>
</feature>
<gene>
    <name evidence="4" type="ORF">FHR34_000522</name>
</gene>
<dbReference type="InterPro" id="IPR050792">
    <property type="entry name" value="ADP-ribosylglycohydrolase"/>
</dbReference>
<reference evidence="4 5" key="1">
    <citation type="submission" date="2020-08" db="EMBL/GenBank/DDBJ databases">
        <title>Sequencing the genomes of 1000 actinobacteria strains.</title>
        <authorList>
            <person name="Klenk H.-P."/>
        </authorList>
    </citation>
    <scope>NUCLEOTIDE SEQUENCE [LARGE SCALE GENOMIC DNA]</scope>
    <source>
        <strain evidence="4 5">DSM 41654</strain>
    </source>
</reference>
<evidence type="ECO:0000313" key="4">
    <source>
        <dbReference type="EMBL" id="MBB4921529.1"/>
    </source>
</evidence>
<keyword evidence="2 4" id="KW-0378">Hydrolase</keyword>
<comment type="cofactor">
    <cofactor evidence="3">
        <name>Mg(2+)</name>
        <dbReference type="ChEBI" id="CHEBI:18420"/>
    </cofactor>
    <text evidence="3">Binds 2 magnesium ions per subunit.</text>
</comment>
<dbReference type="GO" id="GO:0016787">
    <property type="term" value="F:hydrolase activity"/>
    <property type="evidence" value="ECO:0007669"/>
    <property type="project" value="UniProtKB-KW"/>
</dbReference>
<dbReference type="Pfam" id="PF03747">
    <property type="entry name" value="ADP_ribosyl_GH"/>
    <property type="match status" value="1"/>
</dbReference>
<dbReference type="InterPro" id="IPR005502">
    <property type="entry name" value="Ribosyl_crysJ1"/>
</dbReference>
<feature type="binding site" evidence="3">
    <location>
        <position position="334"/>
    </location>
    <ligand>
        <name>Mg(2+)</name>
        <dbReference type="ChEBI" id="CHEBI:18420"/>
        <label>1</label>
    </ligand>
</feature>
<proteinExistence type="inferred from homology"/>
<evidence type="ECO:0000256" key="1">
    <source>
        <dbReference type="ARBA" id="ARBA00010702"/>
    </source>
</evidence>
<dbReference type="GO" id="GO:0046872">
    <property type="term" value="F:metal ion binding"/>
    <property type="evidence" value="ECO:0007669"/>
    <property type="project" value="UniProtKB-KW"/>
</dbReference>
<dbReference type="EMBL" id="JACHJV010000001">
    <property type="protein sequence ID" value="MBB4921529.1"/>
    <property type="molecule type" value="Genomic_DNA"/>
</dbReference>
<dbReference type="Gene3D" id="1.10.4080.10">
    <property type="entry name" value="ADP-ribosylation/Crystallin J1"/>
    <property type="match status" value="1"/>
</dbReference>
<dbReference type="RefSeq" id="WP_312897086.1">
    <property type="nucleotide sequence ID" value="NZ_JACHJV010000001.1"/>
</dbReference>
<dbReference type="PANTHER" id="PTHR16222:SF24">
    <property type="entry name" value="ADP-RIBOSYLHYDROLASE ARH3"/>
    <property type="match status" value="1"/>
</dbReference>
<keyword evidence="5" id="KW-1185">Reference proteome</keyword>
<dbReference type="InterPro" id="IPR036705">
    <property type="entry name" value="Ribosyl_crysJ1_sf"/>
</dbReference>
<dbReference type="AlphaFoldDB" id="A0A7W7QXU7"/>
<evidence type="ECO:0000313" key="5">
    <source>
        <dbReference type="Proteomes" id="UP000540506"/>
    </source>
</evidence>
<comment type="similarity">
    <text evidence="1">Belongs to the ADP-ribosylglycohydrolase family.</text>
</comment>
<feature type="binding site" evidence="3">
    <location>
        <position position="66"/>
    </location>
    <ligand>
        <name>Mg(2+)</name>
        <dbReference type="ChEBI" id="CHEBI:18420"/>
        <label>1</label>
    </ligand>
</feature>
<dbReference type="PANTHER" id="PTHR16222">
    <property type="entry name" value="ADP-RIBOSYLGLYCOHYDROLASE"/>
    <property type="match status" value="1"/>
</dbReference>
<dbReference type="Proteomes" id="UP000540506">
    <property type="component" value="Unassembled WGS sequence"/>
</dbReference>
<organism evidence="4 5">
    <name type="scientific">Kitasatospora kifunensis</name>
    <name type="common">Streptomyces kifunensis</name>
    <dbReference type="NCBI Taxonomy" id="58351"/>
    <lineage>
        <taxon>Bacteria</taxon>
        <taxon>Bacillati</taxon>
        <taxon>Actinomycetota</taxon>
        <taxon>Actinomycetes</taxon>
        <taxon>Kitasatosporales</taxon>
        <taxon>Streptomycetaceae</taxon>
        <taxon>Kitasatospora</taxon>
    </lineage>
</organism>
<evidence type="ECO:0000256" key="3">
    <source>
        <dbReference type="PIRSR" id="PIRSR605502-1"/>
    </source>
</evidence>
<keyword evidence="3" id="KW-0460">Magnesium</keyword>
<feature type="binding site" evidence="3">
    <location>
        <position position="331"/>
    </location>
    <ligand>
        <name>Mg(2+)</name>
        <dbReference type="ChEBI" id="CHEBI:18420"/>
        <label>1</label>
    </ligand>
</feature>
<feature type="binding site" evidence="3">
    <location>
        <position position="333"/>
    </location>
    <ligand>
        <name>Mg(2+)</name>
        <dbReference type="ChEBI" id="CHEBI:18420"/>
        <label>1</label>
    </ligand>
</feature>
<feature type="binding site" evidence="3">
    <location>
        <position position="65"/>
    </location>
    <ligand>
        <name>Mg(2+)</name>
        <dbReference type="ChEBI" id="CHEBI:18420"/>
        <label>1</label>
    </ligand>
</feature>
<evidence type="ECO:0000256" key="2">
    <source>
        <dbReference type="ARBA" id="ARBA00022801"/>
    </source>
</evidence>